<dbReference type="EMBL" id="HBUF01344453">
    <property type="protein sequence ID" value="CAG6707729.1"/>
    <property type="molecule type" value="Transcribed_RNA"/>
</dbReference>
<dbReference type="EMBL" id="HBUF01344455">
    <property type="protein sequence ID" value="CAG6707733.1"/>
    <property type="molecule type" value="Transcribed_RNA"/>
</dbReference>
<accession>A0A8D8UMA7</accession>
<sequence>MMRIKWTERMTNERVLELVGETRQIWRTFEERRHKWIGHMYRHNEEMVSIIEGRRQGYQGRGRPRSSYIEQTVKYARCSTYAEMKRKTSNRIEWRAANQSAD</sequence>
<reference evidence="1" key="1">
    <citation type="submission" date="2021-05" db="EMBL/GenBank/DDBJ databases">
        <authorList>
            <person name="Alioto T."/>
            <person name="Alioto T."/>
            <person name="Gomez Garrido J."/>
        </authorList>
    </citation>
    <scope>NUCLEOTIDE SEQUENCE</scope>
</reference>
<evidence type="ECO:0000313" key="1">
    <source>
        <dbReference type="EMBL" id="CAG6707729.1"/>
    </source>
</evidence>
<proteinExistence type="predicted"/>
<dbReference type="AlphaFoldDB" id="A0A8D8UMA7"/>
<protein>
    <submittedName>
        <fullName evidence="1">Uncharacterized protein</fullName>
    </submittedName>
</protein>
<dbReference type="EMBL" id="HBUF01344454">
    <property type="protein sequence ID" value="CAG6707731.1"/>
    <property type="molecule type" value="Transcribed_RNA"/>
</dbReference>
<name>A0A8D8UMA7_9HEMI</name>
<organism evidence="1">
    <name type="scientific">Cacopsylla melanoneura</name>
    <dbReference type="NCBI Taxonomy" id="428564"/>
    <lineage>
        <taxon>Eukaryota</taxon>
        <taxon>Metazoa</taxon>
        <taxon>Ecdysozoa</taxon>
        <taxon>Arthropoda</taxon>
        <taxon>Hexapoda</taxon>
        <taxon>Insecta</taxon>
        <taxon>Pterygota</taxon>
        <taxon>Neoptera</taxon>
        <taxon>Paraneoptera</taxon>
        <taxon>Hemiptera</taxon>
        <taxon>Sternorrhyncha</taxon>
        <taxon>Psylloidea</taxon>
        <taxon>Psyllidae</taxon>
        <taxon>Psyllinae</taxon>
        <taxon>Cacopsylla</taxon>
    </lineage>
</organism>